<evidence type="ECO:0000256" key="2">
    <source>
        <dbReference type="ARBA" id="ARBA00011955"/>
    </source>
</evidence>
<accession>A0ABW5D8P7</accession>
<sequence>MNRRHFLKVIGLSTLPSCREETKIHTFSSIAFGTDIHFKTHGISSALFRKICNSSSQRLAEIEALFSLYQPESAISRLNRNGFLENPDSEFFQLLHTALTISETTGGLFDPTVQPLWEYRQNWKNADLVQRAELKKHTWQTALSLVDYRKIRLNRNRVDFTKPGMAITLNGIVQGYASDEIRSLLRKAGVENALVNIGEYAALGTAPDGKPWSVEIRGKNSSRLITRDLRPNSAIAVSAGYGHVFDPEGRLHHIFHPSDGKTPNVNSTIVTEAPSATLADALSTALVTATPIERDRISHSFPNMIFTEFL</sequence>
<dbReference type="PANTHER" id="PTHR30040">
    <property type="entry name" value="THIAMINE BIOSYNTHESIS LIPOPROTEIN APBE"/>
    <property type="match status" value="1"/>
</dbReference>
<dbReference type="InterPro" id="IPR003374">
    <property type="entry name" value="ApbE-like_sf"/>
</dbReference>
<evidence type="ECO:0000256" key="5">
    <source>
        <dbReference type="ARBA" id="ARBA00022679"/>
    </source>
</evidence>
<comment type="similarity">
    <text evidence="11">Belongs to the ApbE family.</text>
</comment>
<evidence type="ECO:0000256" key="9">
    <source>
        <dbReference type="ARBA" id="ARBA00031306"/>
    </source>
</evidence>
<dbReference type="SUPFAM" id="SSF143631">
    <property type="entry name" value="ApbE-like"/>
    <property type="match status" value="1"/>
</dbReference>
<comment type="caution">
    <text evidence="12">The sequence shown here is derived from an EMBL/GenBank/DDBJ whole genome shotgun (WGS) entry which is preliminary data.</text>
</comment>
<evidence type="ECO:0000256" key="7">
    <source>
        <dbReference type="ARBA" id="ARBA00022827"/>
    </source>
</evidence>
<keyword evidence="13" id="KW-1185">Reference proteome</keyword>
<dbReference type="Gene3D" id="3.10.520.10">
    <property type="entry name" value="ApbE-like domains"/>
    <property type="match status" value="1"/>
</dbReference>
<comment type="cofactor">
    <cofactor evidence="1">
        <name>Mg(2+)</name>
        <dbReference type="ChEBI" id="CHEBI:18420"/>
    </cofactor>
</comment>
<reference evidence="13" key="1">
    <citation type="journal article" date="2019" name="Int. J. Syst. Evol. Microbiol.">
        <title>The Global Catalogue of Microorganisms (GCM) 10K type strain sequencing project: providing services to taxonomists for standard genome sequencing and annotation.</title>
        <authorList>
            <consortium name="The Broad Institute Genomics Platform"/>
            <consortium name="The Broad Institute Genome Sequencing Center for Infectious Disease"/>
            <person name="Wu L."/>
            <person name="Ma J."/>
        </authorList>
    </citation>
    <scope>NUCLEOTIDE SEQUENCE [LARGE SCALE GENOMIC DNA]</scope>
    <source>
        <strain evidence="13">CGMCC 4.7106</strain>
    </source>
</reference>
<keyword evidence="5 11" id="KW-0808">Transferase</keyword>
<evidence type="ECO:0000256" key="10">
    <source>
        <dbReference type="ARBA" id="ARBA00048540"/>
    </source>
</evidence>
<keyword evidence="6 11" id="KW-0479">Metal-binding</keyword>
<dbReference type="RefSeq" id="WP_386819643.1">
    <property type="nucleotide sequence ID" value="NZ_JBHUIT010000008.1"/>
</dbReference>
<name>A0ABW5D8P7_9BACT</name>
<evidence type="ECO:0000313" key="13">
    <source>
        <dbReference type="Proteomes" id="UP001597375"/>
    </source>
</evidence>
<dbReference type="EMBL" id="JBHUIT010000008">
    <property type="protein sequence ID" value="MFD2256426.1"/>
    <property type="molecule type" value="Genomic_DNA"/>
</dbReference>
<evidence type="ECO:0000313" key="12">
    <source>
        <dbReference type="EMBL" id="MFD2256426.1"/>
    </source>
</evidence>
<gene>
    <name evidence="12" type="ORF">ACFSSA_07055</name>
</gene>
<evidence type="ECO:0000256" key="8">
    <source>
        <dbReference type="ARBA" id="ARBA00022842"/>
    </source>
</evidence>
<keyword evidence="4 11" id="KW-0285">Flavoprotein</keyword>
<evidence type="ECO:0000256" key="1">
    <source>
        <dbReference type="ARBA" id="ARBA00001946"/>
    </source>
</evidence>
<evidence type="ECO:0000256" key="11">
    <source>
        <dbReference type="PIRNR" id="PIRNR006268"/>
    </source>
</evidence>
<keyword evidence="8 11" id="KW-0460">Magnesium</keyword>
<proteinExistence type="inferred from homology"/>
<evidence type="ECO:0000256" key="4">
    <source>
        <dbReference type="ARBA" id="ARBA00022630"/>
    </source>
</evidence>
<comment type="catalytic activity">
    <reaction evidence="10 11">
        <text>L-threonyl-[protein] + FAD = FMN-L-threonyl-[protein] + AMP + H(+)</text>
        <dbReference type="Rhea" id="RHEA:36847"/>
        <dbReference type="Rhea" id="RHEA-COMP:11060"/>
        <dbReference type="Rhea" id="RHEA-COMP:11061"/>
        <dbReference type="ChEBI" id="CHEBI:15378"/>
        <dbReference type="ChEBI" id="CHEBI:30013"/>
        <dbReference type="ChEBI" id="CHEBI:57692"/>
        <dbReference type="ChEBI" id="CHEBI:74257"/>
        <dbReference type="ChEBI" id="CHEBI:456215"/>
        <dbReference type="EC" id="2.7.1.180"/>
    </reaction>
</comment>
<dbReference type="EC" id="2.7.1.180" evidence="2 11"/>
<evidence type="ECO:0000256" key="3">
    <source>
        <dbReference type="ARBA" id="ARBA00016337"/>
    </source>
</evidence>
<dbReference type="PANTHER" id="PTHR30040:SF2">
    <property type="entry name" value="FAD:PROTEIN FMN TRANSFERASE"/>
    <property type="match status" value="1"/>
</dbReference>
<dbReference type="InterPro" id="IPR024932">
    <property type="entry name" value="ApbE"/>
</dbReference>
<protein>
    <recommendedName>
        <fullName evidence="3 11">FAD:protein FMN transferase</fullName>
        <ecNumber evidence="2 11">2.7.1.180</ecNumber>
    </recommendedName>
    <alternativeName>
        <fullName evidence="9 11">Flavin transferase</fullName>
    </alternativeName>
</protein>
<dbReference type="Proteomes" id="UP001597375">
    <property type="component" value="Unassembled WGS sequence"/>
</dbReference>
<keyword evidence="7 11" id="KW-0274">FAD</keyword>
<dbReference type="Pfam" id="PF02424">
    <property type="entry name" value="ApbE"/>
    <property type="match status" value="1"/>
</dbReference>
<evidence type="ECO:0000256" key="6">
    <source>
        <dbReference type="ARBA" id="ARBA00022723"/>
    </source>
</evidence>
<dbReference type="GO" id="GO:0016740">
    <property type="term" value="F:transferase activity"/>
    <property type="evidence" value="ECO:0007669"/>
    <property type="project" value="UniProtKB-KW"/>
</dbReference>
<organism evidence="12 13">
    <name type="scientific">Luteolibacter algae</name>
    <dbReference type="NCBI Taxonomy" id="454151"/>
    <lineage>
        <taxon>Bacteria</taxon>
        <taxon>Pseudomonadati</taxon>
        <taxon>Verrucomicrobiota</taxon>
        <taxon>Verrucomicrobiia</taxon>
        <taxon>Verrucomicrobiales</taxon>
        <taxon>Verrucomicrobiaceae</taxon>
        <taxon>Luteolibacter</taxon>
    </lineage>
</organism>
<dbReference type="PIRSF" id="PIRSF006268">
    <property type="entry name" value="ApbE"/>
    <property type="match status" value="1"/>
</dbReference>